<dbReference type="InterPro" id="IPR051132">
    <property type="entry name" value="3-5_Exonuclease_domain"/>
</dbReference>
<proteinExistence type="predicted"/>
<evidence type="ECO:0000313" key="4">
    <source>
        <dbReference type="Proteomes" id="UP001443914"/>
    </source>
</evidence>
<accession>A0AAW1IRR8</accession>
<dbReference type="GO" id="GO:0005634">
    <property type="term" value="C:nucleus"/>
    <property type="evidence" value="ECO:0007669"/>
    <property type="project" value="TreeGrafter"/>
</dbReference>
<dbReference type="InterPro" id="IPR012337">
    <property type="entry name" value="RNaseH-like_sf"/>
</dbReference>
<organism evidence="3 4">
    <name type="scientific">Saponaria officinalis</name>
    <name type="common">Common soapwort</name>
    <name type="synonym">Lychnis saponaria</name>
    <dbReference type="NCBI Taxonomy" id="3572"/>
    <lineage>
        <taxon>Eukaryota</taxon>
        <taxon>Viridiplantae</taxon>
        <taxon>Streptophyta</taxon>
        <taxon>Embryophyta</taxon>
        <taxon>Tracheophyta</taxon>
        <taxon>Spermatophyta</taxon>
        <taxon>Magnoliopsida</taxon>
        <taxon>eudicotyledons</taxon>
        <taxon>Gunneridae</taxon>
        <taxon>Pentapetalae</taxon>
        <taxon>Caryophyllales</taxon>
        <taxon>Caryophyllaceae</taxon>
        <taxon>Caryophylleae</taxon>
        <taxon>Saponaria</taxon>
    </lineage>
</organism>
<keyword evidence="4" id="KW-1185">Reference proteome</keyword>
<dbReference type="EMBL" id="JBDFQZ010000009">
    <property type="protein sequence ID" value="KAK9692151.1"/>
    <property type="molecule type" value="Genomic_DNA"/>
</dbReference>
<gene>
    <name evidence="3" type="ORF">RND81_09G244000</name>
</gene>
<keyword evidence="1" id="KW-0540">Nuclease</keyword>
<evidence type="ECO:0000256" key="1">
    <source>
        <dbReference type="ARBA" id="ARBA00022722"/>
    </source>
</evidence>
<reference evidence="3" key="1">
    <citation type="submission" date="2024-03" db="EMBL/GenBank/DDBJ databases">
        <title>WGS assembly of Saponaria officinalis var. Norfolk2.</title>
        <authorList>
            <person name="Jenkins J."/>
            <person name="Shu S."/>
            <person name="Grimwood J."/>
            <person name="Barry K."/>
            <person name="Goodstein D."/>
            <person name="Schmutz J."/>
            <person name="Leebens-Mack J."/>
            <person name="Osbourn A."/>
        </authorList>
    </citation>
    <scope>NUCLEOTIDE SEQUENCE [LARGE SCALE GENOMIC DNA]</scope>
    <source>
        <strain evidence="3">JIC</strain>
    </source>
</reference>
<dbReference type="Gene3D" id="3.30.420.10">
    <property type="entry name" value="Ribonuclease H-like superfamily/Ribonuclease H"/>
    <property type="match status" value="1"/>
</dbReference>
<sequence length="227" mass="24837">MSNDHKKPRIEMSKPLPHYSGIPTQFLLQMGKYDIKVDGVKTIVHVIDCAAAVDKYIAEMHSCLECGPRVVGIDHKKLNPSESGYSSYNILVLYALGRCLIIHLYSVGIQGQAPESLDNFLSDSSICFVGTQLPGDSIYCCKFRHHNRAVKVGDLAARVLKKPEVTALTLAEVAREVGVSYKGPDSATAKIEVDSVSTVVLTEEQVLAALSDAFTYYQIGFKLLTSL</sequence>
<dbReference type="SUPFAM" id="SSF53098">
    <property type="entry name" value="Ribonuclease H-like"/>
    <property type="match status" value="1"/>
</dbReference>
<dbReference type="InterPro" id="IPR036397">
    <property type="entry name" value="RNaseH_sf"/>
</dbReference>
<dbReference type="GO" id="GO:0003676">
    <property type="term" value="F:nucleic acid binding"/>
    <property type="evidence" value="ECO:0007669"/>
    <property type="project" value="InterPro"/>
</dbReference>
<dbReference type="PANTHER" id="PTHR13620">
    <property type="entry name" value="3-5 EXONUCLEASE"/>
    <property type="match status" value="1"/>
</dbReference>
<name>A0AAW1IRR8_SAPOF</name>
<comment type="caution">
    <text evidence="3">The sequence shown here is derived from an EMBL/GenBank/DDBJ whole genome shotgun (WGS) entry which is preliminary data.</text>
</comment>
<protein>
    <submittedName>
        <fullName evidence="3">Uncharacterized protein</fullName>
    </submittedName>
</protein>
<keyword evidence="2" id="KW-0378">Hydrolase</keyword>
<dbReference type="GO" id="GO:0008408">
    <property type="term" value="F:3'-5' exonuclease activity"/>
    <property type="evidence" value="ECO:0007669"/>
    <property type="project" value="TreeGrafter"/>
</dbReference>
<dbReference type="GO" id="GO:0005737">
    <property type="term" value="C:cytoplasm"/>
    <property type="evidence" value="ECO:0007669"/>
    <property type="project" value="TreeGrafter"/>
</dbReference>
<dbReference type="AlphaFoldDB" id="A0AAW1IRR8"/>
<dbReference type="Proteomes" id="UP001443914">
    <property type="component" value="Unassembled WGS sequence"/>
</dbReference>
<dbReference type="PANTHER" id="PTHR13620:SF121">
    <property type="entry name" value="EMB|CAB82946.1-RELATED"/>
    <property type="match status" value="1"/>
</dbReference>
<evidence type="ECO:0000256" key="2">
    <source>
        <dbReference type="ARBA" id="ARBA00022801"/>
    </source>
</evidence>
<evidence type="ECO:0000313" key="3">
    <source>
        <dbReference type="EMBL" id="KAK9692151.1"/>
    </source>
</evidence>